<evidence type="ECO:0000313" key="9">
    <source>
        <dbReference type="WBParaSite" id="HDID_0000903801-mRNA-1"/>
    </source>
</evidence>
<dbReference type="InterPro" id="IPR038751">
    <property type="entry name" value="INTS8"/>
</dbReference>
<evidence type="ECO:0000256" key="2">
    <source>
        <dbReference type="ARBA" id="ARBA00004286"/>
    </source>
</evidence>
<feature type="domain" description="INTS8 TPR repeats" evidence="6">
    <location>
        <begin position="919"/>
        <end position="1107"/>
    </location>
</feature>
<dbReference type="PANTHER" id="PTHR13350:SF1">
    <property type="entry name" value="INTEGRATOR COMPLEX SUBUNIT 8"/>
    <property type="match status" value="1"/>
</dbReference>
<dbReference type="GO" id="GO:0032039">
    <property type="term" value="C:integrator complex"/>
    <property type="evidence" value="ECO:0007669"/>
    <property type="project" value="TreeGrafter"/>
</dbReference>
<name>A0A158QFL5_HYMDI</name>
<accession>A0A158QFL5</accession>
<dbReference type="OrthoDB" id="64340at2759"/>
<dbReference type="AlphaFoldDB" id="A0A158QFL5"/>
<dbReference type="GO" id="GO:0005694">
    <property type="term" value="C:chromosome"/>
    <property type="evidence" value="ECO:0007669"/>
    <property type="project" value="UniProtKB-SubCell"/>
</dbReference>
<keyword evidence="5" id="KW-0539">Nucleus</keyword>
<evidence type="ECO:0000256" key="4">
    <source>
        <dbReference type="ARBA" id="ARBA00022454"/>
    </source>
</evidence>
<dbReference type="InterPro" id="IPR057980">
    <property type="entry name" value="TPR_INTS8"/>
</dbReference>
<organism evidence="9">
    <name type="scientific">Hymenolepis diminuta</name>
    <name type="common">Rat tapeworm</name>
    <dbReference type="NCBI Taxonomy" id="6216"/>
    <lineage>
        <taxon>Eukaryota</taxon>
        <taxon>Metazoa</taxon>
        <taxon>Spiralia</taxon>
        <taxon>Lophotrochozoa</taxon>
        <taxon>Platyhelminthes</taxon>
        <taxon>Cestoda</taxon>
        <taxon>Eucestoda</taxon>
        <taxon>Cyclophyllidea</taxon>
        <taxon>Hymenolepididae</taxon>
        <taxon>Hymenolepis</taxon>
    </lineage>
</organism>
<dbReference type="GO" id="GO:0034472">
    <property type="term" value="P:snRNA 3'-end processing"/>
    <property type="evidence" value="ECO:0007669"/>
    <property type="project" value="InterPro"/>
</dbReference>
<evidence type="ECO:0000259" key="6">
    <source>
        <dbReference type="Pfam" id="PF25756"/>
    </source>
</evidence>
<evidence type="ECO:0000313" key="8">
    <source>
        <dbReference type="Proteomes" id="UP000274504"/>
    </source>
</evidence>
<dbReference type="Pfam" id="PF25756">
    <property type="entry name" value="TPR_INTS8"/>
    <property type="match status" value="1"/>
</dbReference>
<gene>
    <name evidence="7" type="ORF">HDID_LOCUS9036</name>
</gene>
<keyword evidence="4" id="KW-0158">Chromosome</keyword>
<comment type="subcellular location">
    <subcellularLocation>
        <location evidence="2">Chromosome</location>
    </subcellularLocation>
    <subcellularLocation>
        <location evidence="1">Nucleus</location>
    </subcellularLocation>
</comment>
<reference evidence="7 8" key="2">
    <citation type="submission" date="2018-11" db="EMBL/GenBank/DDBJ databases">
        <authorList>
            <consortium name="Pathogen Informatics"/>
        </authorList>
    </citation>
    <scope>NUCLEOTIDE SEQUENCE [LARGE SCALE GENOMIC DNA]</scope>
</reference>
<dbReference type="Proteomes" id="UP000274504">
    <property type="component" value="Unassembled WGS sequence"/>
</dbReference>
<evidence type="ECO:0000256" key="3">
    <source>
        <dbReference type="ARBA" id="ARBA00007147"/>
    </source>
</evidence>
<evidence type="ECO:0000256" key="5">
    <source>
        <dbReference type="ARBA" id="ARBA00023242"/>
    </source>
</evidence>
<comment type="similarity">
    <text evidence="3">Belongs to the Integrator subunit 8 family.</text>
</comment>
<dbReference type="WBParaSite" id="HDID_0000903801-mRNA-1">
    <property type="protein sequence ID" value="HDID_0000903801-mRNA-1"/>
    <property type="gene ID" value="HDID_0000903801"/>
</dbReference>
<dbReference type="PANTHER" id="PTHR13350">
    <property type="entry name" value="INTEGRATOR COMPLEX SUBUNIT 8"/>
    <property type="match status" value="1"/>
</dbReference>
<dbReference type="EMBL" id="UYSG01011195">
    <property type="protein sequence ID" value="VDL61354.1"/>
    <property type="molecule type" value="Genomic_DNA"/>
</dbReference>
<reference evidence="9" key="1">
    <citation type="submission" date="2016-04" db="UniProtKB">
        <authorList>
            <consortium name="WormBaseParasite"/>
        </authorList>
    </citation>
    <scope>IDENTIFICATION</scope>
</reference>
<dbReference type="STRING" id="6216.A0A158QFL5"/>
<protein>
    <submittedName>
        <fullName evidence="9">Non-specific serine/threonine protein kinase</fullName>
    </submittedName>
</protein>
<sequence length="1142" mass="128416">MNTELDWFLYVLDPHLLYENIGNISDEGLVKLLRMLLFHAERHEVRNINSIGSGDHGSNGILITYDKAKTFDRLALMIATHFRFSANIFSGTVSEIPLTLTMRTYRSLISSVSKGDGQIANEIPWLNSAIFDIGPWNALTPSLAYSALIYHLWILQVVILNNMIPQPSRNQTPSVYGLSELPDGSFLSSNATLRKDIYKSHLISVQRLHDLLLRLTLDRQNQPLSFTPPTIADFFPNITKLDQQDALLSTNAIISAVAFVLGRLAFQKNLIFRANELFTLAKEKMAEEQLEYIEEVGATSKLIDAHITCCQQLSIPSRNSGFIMDSFCALLCQNLSPEVSKFDLSLMSAHSPLPRNAFSFNDIITSLDFMSPDSTLNFGLRRSLWRLMDKVKNLLSVDCESKIDISQLKRDSNSWRSLYAKEFMNNGIYWIRKSALAHVVAFCDHLLSTTNDESSLMDVFMDLSHCVGDEVEVANFMKQLLDLIILNSPFKKFTTRAAQFVKSFEISSKNILLPIDFLTVLRDKLEGKSVRSSSSIDDLFVDLPEVGLKVNSFPSSFSQQIATNTILELGRGVRDISYLMSSDPEVVLKACKDLLMNGTSVETIFRCGGWLDTALPIFLKWSTRDPQIKHRRDTAFSGNYSLPYDFLATVSENINCAPSLLLLLRAIEYRRDRMHFEVAKIFLSLSERNQPAVETKQDISFGGGGGAPFWRRGLLRWICEMIEVEKSVLGILDAITATSTRQIPPKDLLLQQCKRFQGVIGYKNANEQQYDYEGGVAMQIPKLSHESRSILEYKGRLFVPSLISQLLNLTPEKPNFIKSACSLCSNFLQPWLKSTWDKSLPYNQNTPSFSPSIGPQNVGNMGLLTFTIKLLAHNNFAEGHTVLDSLINCLTTFMKNSRKIEPTADYNPTKAIKKKPFSQELAELLQFALTCGLESNANNANYLMNQAHLQSMIQPNNPRLAMILILQAAAIESNYFSHRVPSSILTPQTLETLIFGCQSMGYLGEALVLCQFEDKIHIPTGLRILESATKAPSTFSAYDSLESMTVFLWNLQLLEALCKFQQCNQAFSKKMSFLRCVNQLEVNAANTKKSHQMAVWKRQTEFLRYLSLKLISVDGLVEAQASGLYVASAKPSGGFHIEACYF</sequence>
<proteinExistence type="inferred from homology"/>
<evidence type="ECO:0000313" key="7">
    <source>
        <dbReference type="EMBL" id="VDL61354.1"/>
    </source>
</evidence>
<evidence type="ECO:0000256" key="1">
    <source>
        <dbReference type="ARBA" id="ARBA00004123"/>
    </source>
</evidence>